<keyword evidence="1" id="KW-0067">ATP-binding</keyword>
<dbReference type="PROSITE" id="PS00107">
    <property type="entry name" value="PROTEIN_KINASE_ATP"/>
    <property type="match status" value="1"/>
</dbReference>
<evidence type="ECO:0000313" key="4">
    <source>
        <dbReference type="Proteomes" id="UP000654345"/>
    </source>
</evidence>
<keyword evidence="1" id="KW-0547">Nucleotide-binding</keyword>
<evidence type="ECO:0000313" key="3">
    <source>
        <dbReference type="EMBL" id="GHO59072.1"/>
    </source>
</evidence>
<dbReference type="InterPro" id="IPR017441">
    <property type="entry name" value="Protein_kinase_ATP_BS"/>
</dbReference>
<dbReference type="Pfam" id="PF01636">
    <property type="entry name" value="APH"/>
    <property type="match status" value="1"/>
</dbReference>
<keyword evidence="4" id="KW-1185">Reference proteome</keyword>
<proteinExistence type="predicted"/>
<dbReference type="PANTHER" id="PTHR21310">
    <property type="entry name" value="AMINOGLYCOSIDE PHOSPHOTRANSFERASE-RELATED-RELATED"/>
    <property type="match status" value="1"/>
</dbReference>
<evidence type="ECO:0000256" key="1">
    <source>
        <dbReference type="PROSITE-ProRule" id="PRU10141"/>
    </source>
</evidence>
<dbReference type="InterPro" id="IPR002575">
    <property type="entry name" value="Aminoglycoside_PTrfase"/>
</dbReference>
<dbReference type="SUPFAM" id="SSF56112">
    <property type="entry name" value="Protein kinase-like (PK-like)"/>
    <property type="match status" value="1"/>
</dbReference>
<dbReference type="Proteomes" id="UP000654345">
    <property type="component" value="Unassembled WGS sequence"/>
</dbReference>
<comment type="caution">
    <text evidence="3">The sequence shown here is derived from an EMBL/GenBank/DDBJ whole genome shotgun (WGS) entry which is preliminary data.</text>
</comment>
<evidence type="ECO:0000259" key="2">
    <source>
        <dbReference type="Pfam" id="PF01636"/>
    </source>
</evidence>
<accession>A0ABQ3V2R9</accession>
<dbReference type="EMBL" id="BNJG01000003">
    <property type="protein sequence ID" value="GHO59072.1"/>
    <property type="molecule type" value="Genomic_DNA"/>
</dbReference>
<sequence length="309" mass="36138">MQFSDSQVYSSLQGIVQKTWKTDMRSITPLGEGVYGKTYGVRFQCSPYHAVIKLQKYPRMAEQESRQLAQLRAYLPALVPQVYACLPETESYSALVMEWLPGQTCPRPERLPHVLRRSLQRQAVDLLLEVHTISHPEGYGSFDGPFYRSWWDYYSQQIQDTYQAITNSDKACSYLGSQVLALMDRTIEHGEQILGTSQGQPVLLHGDFCFGNLLFNPHTWSISGLIDPMDAEWGERELDLVNLINGHIHHFELVNRYREAMDLGPCFPLRYWFYQVWKWLFYYVRVQVACREWVLRCGRELEKAMERYL</sequence>
<feature type="domain" description="Aminoglycoside phosphotransferase" evidence="2">
    <location>
        <begin position="57"/>
        <end position="245"/>
    </location>
</feature>
<organism evidence="3 4">
    <name type="scientific">Ktedonobacter robiniae</name>
    <dbReference type="NCBI Taxonomy" id="2778365"/>
    <lineage>
        <taxon>Bacteria</taxon>
        <taxon>Bacillati</taxon>
        <taxon>Chloroflexota</taxon>
        <taxon>Ktedonobacteria</taxon>
        <taxon>Ktedonobacterales</taxon>
        <taxon>Ktedonobacteraceae</taxon>
        <taxon>Ktedonobacter</taxon>
    </lineage>
</organism>
<feature type="binding site" evidence="1">
    <location>
        <position position="53"/>
    </location>
    <ligand>
        <name>ATP</name>
        <dbReference type="ChEBI" id="CHEBI:30616"/>
    </ligand>
</feature>
<name>A0ABQ3V2R9_9CHLR</name>
<dbReference type="InterPro" id="IPR051678">
    <property type="entry name" value="AGP_Transferase"/>
</dbReference>
<dbReference type="InterPro" id="IPR011009">
    <property type="entry name" value="Kinase-like_dom_sf"/>
</dbReference>
<dbReference type="Gene3D" id="3.90.1200.10">
    <property type="match status" value="1"/>
</dbReference>
<gene>
    <name evidence="3" type="ORF">KSB_75470</name>
</gene>
<protein>
    <recommendedName>
        <fullName evidence="2">Aminoglycoside phosphotransferase domain-containing protein</fullName>
    </recommendedName>
</protein>
<reference evidence="3 4" key="1">
    <citation type="journal article" date="2021" name="Int. J. Syst. Evol. Microbiol.">
        <title>Reticulibacter mediterranei gen. nov., sp. nov., within the new family Reticulibacteraceae fam. nov., and Ktedonospora formicarum gen. nov., sp. nov., Ktedonobacter robiniae sp. nov., Dictyobacter formicarum sp. nov. and Dictyobacter arantiisoli sp. nov., belonging to the class Ktedonobacteria.</title>
        <authorList>
            <person name="Yabe S."/>
            <person name="Zheng Y."/>
            <person name="Wang C.M."/>
            <person name="Sakai Y."/>
            <person name="Abe K."/>
            <person name="Yokota A."/>
            <person name="Donadio S."/>
            <person name="Cavaletti L."/>
            <person name="Monciardini P."/>
        </authorList>
    </citation>
    <scope>NUCLEOTIDE SEQUENCE [LARGE SCALE GENOMIC DNA]</scope>
    <source>
        <strain evidence="3 4">SOSP1-30</strain>
    </source>
</reference>